<name>A0AAE0JDP6_9PEZI</name>
<dbReference type="PANTHER" id="PTHR24305:SF147">
    <property type="entry name" value="P450, PUTATIVE (EUROFUNG)-RELATED"/>
    <property type="match status" value="1"/>
</dbReference>
<dbReference type="InterPro" id="IPR036396">
    <property type="entry name" value="Cyt_P450_sf"/>
</dbReference>
<gene>
    <name evidence="10" type="ORF">B0H65DRAFT_577296</name>
</gene>
<dbReference type="EMBL" id="JAUEPP010000005">
    <property type="protein sequence ID" value="KAK3343279.1"/>
    <property type="molecule type" value="Genomic_DNA"/>
</dbReference>
<evidence type="ECO:0000256" key="1">
    <source>
        <dbReference type="ARBA" id="ARBA00001971"/>
    </source>
</evidence>
<reference evidence="10" key="1">
    <citation type="journal article" date="2023" name="Mol. Phylogenet. Evol.">
        <title>Genome-scale phylogeny and comparative genomics of the fungal order Sordariales.</title>
        <authorList>
            <person name="Hensen N."/>
            <person name="Bonometti L."/>
            <person name="Westerberg I."/>
            <person name="Brannstrom I.O."/>
            <person name="Guillou S."/>
            <person name="Cros-Aarteil S."/>
            <person name="Calhoun S."/>
            <person name="Haridas S."/>
            <person name="Kuo A."/>
            <person name="Mondo S."/>
            <person name="Pangilinan J."/>
            <person name="Riley R."/>
            <person name="LaButti K."/>
            <person name="Andreopoulos B."/>
            <person name="Lipzen A."/>
            <person name="Chen C."/>
            <person name="Yan M."/>
            <person name="Daum C."/>
            <person name="Ng V."/>
            <person name="Clum A."/>
            <person name="Steindorff A."/>
            <person name="Ohm R.A."/>
            <person name="Martin F."/>
            <person name="Silar P."/>
            <person name="Natvig D.O."/>
            <person name="Lalanne C."/>
            <person name="Gautier V."/>
            <person name="Ament-Velasquez S.L."/>
            <person name="Kruys A."/>
            <person name="Hutchinson M.I."/>
            <person name="Powell A.J."/>
            <person name="Barry K."/>
            <person name="Miller A.N."/>
            <person name="Grigoriev I.V."/>
            <person name="Debuchy R."/>
            <person name="Gladieux P."/>
            <person name="Hiltunen Thoren M."/>
            <person name="Johannesson H."/>
        </authorList>
    </citation>
    <scope>NUCLEOTIDE SEQUENCE</scope>
    <source>
        <strain evidence="10">CBS 560.94</strain>
    </source>
</reference>
<dbReference type="GO" id="GO:0020037">
    <property type="term" value="F:heme binding"/>
    <property type="evidence" value="ECO:0007669"/>
    <property type="project" value="InterPro"/>
</dbReference>
<dbReference type="CDD" id="cd11062">
    <property type="entry name" value="CYP58-like"/>
    <property type="match status" value="1"/>
</dbReference>
<dbReference type="Proteomes" id="UP001278500">
    <property type="component" value="Unassembled WGS sequence"/>
</dbReference>
<evidence type="ECO:0000256" key="5">
    <source>
        <dbReference type="ARBA" id="ARBA00022723"/>
    </source>
</evidence>
<accession>A0AAE0JDP6</accession>
<dbReference type="InterPro" id="IPR050121">
    <property type="entry name" value="Cytochrome_P450_monoxygenase"/>
</dbReference>
<evidence type="ECO:0000256" key="8">
    <source>
        <dbReference type="ARBA" id="ARBA00023194"/>
    </source>
</evidence>
<evidence type="ECO:0000313" key="10">
    <source>
        <dbReference type="EMBL" id="KAK3343279.1"/>
    </source>
</evidence>
<dbReference type="Pfam" id="PF00067">
    <property type="entry name" value="p450"/>
    <property type="match status" value="1"/>
</dbReference>
<comment type="similarity">
    <text evidence="3">Belongs to the cytochrome P450 family.</text>
</comment>
<feature type="binding site" description="axial binding residue" evidence="9">
    <location>
        <position position="501"/>
    </location>
    <ligand>
        <name>heme</name>
        <dbReference type="ChEBI" id="CHEBI:30413"/>
    </ligand>
    <ligandPart>
        <name>Fe</name>
        <dbReference type="ChEBI" id="CHEBI:18248"/>
    </ligandPart>
</feature>
<protein>
    <submittedName>
        <fullName evidence="10">Cytochrome P450</fullName>
    </submittedName>
</protein>
<dbReference type="AlphaFoldDB" id="A0AAE0JDP6"/>
<dbReference type="PRINTS" id="PR00385">
    <property type="entry name" value="P450"/>
</dbReference>
<dbReference type="InterPro" id="IPR002403">
    <property type="entry name" value="Cyt_P450_E_grp-IV"/>
</dbReference>
<dbReference type="RefSeq" id="XP_062681072.1">
    <property type="nucleotide sequence ID" value="XM_062830689.1"/>
</dbReference>
<dbReference type="SUPFAM" id="SSF48264">
    <property type="entry name" value="Cytochrome P450"/>
    <property type="match status" value="1"/>
</dbReference>
<evidence type="ECO:0000256" key="2">
    <source>
        <dbReference type="ARBA" id="ARBA00004792"/>
    </source>
</evidence>
<comment type="pathway">
    <text evidence="2">Antibiotic biosynthesis.</text>
</comment>
<evidence type="ECO:0000256" key="9">
    <source>
        <dbReference type="PIRSR" id="PIRSR602403-1"/>
    </source>
</evidence>
<keyword evidence="8" id="KW-0045">Antibiotic biosynthesis</keyword>
<keyword evidence="6 9" id="KW-0408">Iron</keyword>
<evidence type="ECO:0000313" key="11">
    <source>
        <dbReference type="Proteomes" id="UP001278500"/>
    </source>
</evidence>
<keyword evidence="11" id="KW-1185">Reference proteome</keyword>
<dbReference type="PANTHER" id="PTHR24305">
    <property type="entry name" value="CYTOCHROME P450"/>
    <property type="match status" value="1"/>
</dbReference>
<dbReference type="GO" id="GO:0017000">
    <property type="term" value="P:antibiotic biosynthetic process"/>
    <property type="evidence" value="ECO:0007669"/>
    <property type="project" value="UniProtKB-KW"/>
</dbReference>
<keyword evidence="7" id="KW-0560">Oxidoreductase</keyword>
<evidence type="ECO:0000256" key="6">
    <source>
        <dbReference type="ARBA" id="ARBA00023004"/>
    </source>
</evidence>
<reference evidence="10" key="2">
    <citation type="submission" date="2023-06" db="EMBL/GenBank/DDBJ databases">
        <authorList>
            <consortium name="Lawrence Berkeley National Laboratory"/>
            <person name="Haridas S."/>
            <person name="Hensen N."/>
            <person name="Bonometti L."/>
            <person name="Westerberg I."/>
            <person name="Brannstrom I.O."/>
            <person name="Guillou S."/>
            <person name="Cros-Aarteil S."/>
            <person name="Calhoun S."/>
            <person name="Kuo A."/>
            <person name="Mondo S."/>
            <person name="Pangilinan J."/>
            <person name="Riley R."/>
            <person name="Labutti K."/>
            <person name="Andreopoulos B."/>
            <person name="Lipzen A."/>
            <person name="Chen C."/>
            <person name="Yanf M."/>
            <person name="Daum C."/>
            <person name="Ng V."/>
            <person name="Clum A."/>
            <person name="Steindorff A."/>
            <person name="Ohm R."/>
            <person name="Martin F."/>
            <person name="Silar P."/>
            <person name="Natvig D."/>
            <person name="Lalanne C."/>
            <person name="Gautier V."/>
            <person name="Ament-Velasquez S.L."/>
            <person name="Kruys A."/>
            <person name="Hutchinson M.I."/>
            <person name="Powell A.J."/>
            <person name="Barry K."/>
            <person name="Miller A.N."/>
            <person name="Grigoriev I.V."/>
            <person name="Debuchy R."/>
            <person name="Gladieux P."/>
            <person name="Thoren M.H."/>
            <person name="Johannesson H."/>
        </authorList>
    </citation>
    <scope>NUCLEOTIDE SEQUENCE</scope>
    <source>
        <strain evidence="10">CBS 560.94</strain>
    </source>
</reference>
<comment type="cofactor">
    <cofactor evidence="1 9">
        <name>heme</name>
        <dbReference type="ChEBI" id="CHEBI:30413"/>
    </cofactor>
</comment>
<dbReference type="PRINTS" id="PR00465">
    <property type="entry name" value="EP450IV"/>
</dbReference>
<dbReference type="Gene3D" id="1.10.630.10">
    <property type="entry name" value="Cytochrome P450"/>
    <property type="match status" value="1"/>
</dbReference>
<keyword evidence="4 9" id="KW-0349">Heme</keyword>
<dbReference type="GO" id="GO:0016705">
    <property type="term" value="F:oxidoreductase activity, acting on paired donors, with incorporation or reduction of molecular oxygen"/>
    <property type="evidence" value="ECO:0007669"/>
    <property type="project" value="InterPro"/>
</dbReference>
<proteinExistence type="inferred from homology"/>
<evidence type="ECO:0000256" key="3">
    <source>
        <dbReference type="ARBA" id="ARBA00010617"/>
    </source>
</evidence>
<organism evidence="10 11">
    <name type="scientific">Neurospora tetraspora</name>
    <dbReference type="NCBI Taxonomy" id="94610"/>
    <lineage>
        <taxon>Eukaryota</taxon>
        <taxon>Fungi</taxon>
        <taxon>Dikarya</taxon>
        <taxon>Ascomycota</taxon>
        <taxon>Pezizomycotina</taxon>
        <taxon>Sordariomycetes</taxon>
        <taxon>Sordariomycetidae</taxon>
        <taxon>Sordariales</taxon>
        <taxon>Sordariaceae</taxon>
        <taxon>Neurospora</taxon>
    </lineage>
</organism>
<keyword evidence="7" id="KW-0503">Monooxygenase</keyword>
<evidence type="ECO:0000256" key="4">
    <source>
        <dbReference type="ARBA" id="ARBA00022617"/>
    </source>
</evidence>
<dbReference type="GO" id="GO:0005506">
    <property type="term" value="F:iron ion binding"/>
    <property type="evidence" value="ECO:0007669"/>
    <property type="project" value="InterPro"/>
</dbReference>
<sequence>MATPDTIPVAGVMNPNNESFIMTDTLLSSTTPLSLKTILSPSSVLNLFLIWLGYRVLLALYNISPFHPLYKFPGPKIAAATFLYEAWYDWILQGQYTNKIREMHGRYGPIIRISPHELHISTPSFADEVYPSSSSLRIRDKSQHQLNTGGAGPVSVTGFSTVSHELHRLKRAPLSKFFSRSQMLSLESEVTDYARRVVDKLLRIGSVQNVKEAFNCFTADVIAQYAFGESLGFVDQEGTWEPNFATWTSSFMRAAYGMRHNALMRRSAAALPFLASRMNLMGEDVKRVLHVMEVLVPEFIRKALGSDEAKDDGKGGVFAELIRGISENGKKKKLTEDEMYWLSGEGFNFLLAGTETTAAILTTITFWLLAKPTVYARLMQDVAPLNPDTIKWTELEQKPYMWAVVHEALRMMPGVSHRSARVARTEDLVFRDKSNGSNKEWVIPRGTPVGMTSMIQHWDEELFPCPDEFLPERWLLEDGKPDYKLQKNLLSFGKSGHGRACIGESLAYCEVYIMAALMAFHVVPRAKLVDTTRANFDYDHDMIVPQTKFGSISCKIAIQ</sequence>
<comment type="caution">
    <text evidence="10">The sequence shown here is derived from an EMBL/GenBank/DDBJ whole genome shotgun (WGS) entry which is preliminary data.</text>
</comment>
<evidence type="ECO:0000256" key="7">
    <source>
        <dbReference type="ARBA" id="ARBA00023033"/>
    </source>
</evidence>
<dbReference type="GeneID" id="87867843"/>
<keyword evidence="5 9" id="KW-0479">Metal-binding</keyword>
<dbReference type="InterPro" id="IPR001128">
    <property type="entry name" value="Cyt_P450"/>
</dbReference>
<dbReference type="GO" id="GO:0004497">
    <property type="term" value="F:monooxygenase activity"/>
    <property type="evidence" value="ECO:0007669"/>
    <property type="project" value="UniProtKB-KW"/>
</dbReference>